<dbReference type="InterPro" id="IPR047057">
    <property type="entry name" value="MerR_fam"/>
</dbReference>
<reference evidence="6 8" key="1">
    <citation type="submission" date="2013-02" db="EMBL/GenBank/DDBJ databases">
        <title>The Genome Sequence of Enterococcus haemoperoxidus BAA-382.</title>
        <authorList>
            <consortium name="The Broad Institute Genome Sequencing Platform"/>
            <consortium name="The Broad Institute Genome Sequencing Center for Infectious Disease"/>
            <person name="Earl A.M."/>
            <person name="Gilmore M.S."/>
            <person name="Lebreton F."/>
            <person name="Walker B."/>
            <person name="Young S.K."/>
            <person name="Zeng Q."/>
            <person name="Gargeya S."/>
            <person name="Fitzgerald M."/>
            <person name="Haas B."/>
            <person name="Abouelleil A."/>
            <person name="Alvarado L."/>
            <person name="Arachchi H.M."/>
            <person name="Berlin A.M."/>
            <person name="Chapman S.B."/>
            <person name="Dewar J."/>
            <person name="Goldberg J."/>
            <person name="Griggs A."/>
            <person name="Gujja S."/>
            <person name="Hansen M."/>
            <person name="Howarth C."/>
            <person name="Imamovic A."/>
            <person name="Larimer J."/>
            <person name="McCowan C."/>
            <person name="Murphy C."/>
            <person name="Neiman D."/>
            <person name="Pearson M."/>
            <person name="Priest M."/>
            <person name="Roberts A."/>
            <person name="Saif S."/>
            <person name="Shea T."/>
            <person name="Sisk P."/>
            <person name="Sykes S."/>
            <person name="Wortman J."/>
            <person name="Nusbaum C."/>
            <person name="Birren B."/>
        </authorList>
    </citation>
    <scope>NUCLEOTIDE SEQUENCE [LARGE SCALE GENOMIC DNA]</scope>
    <source>
        <strain evidence="6 8">ATCC BAA-382</strain>
    </source>
</reference>
<dbReference type="Gene3D" id="1.10.1660.10">
    <property type="match status" value="1"/>
</dbReference>
<accession>R2T1B4</accession>
<organism evidence="6 8">
    <name type="scientific">Enterococcus haemoperoxidus ATCC BAA-382</name>
    <dbReference type="NCBI Taxonomy" id="1158608"/>
    <lineage>
        <taxon>Bacteria</taxon>
        <taxon>Bacillati</taxon>
        <taxon>Bacillota</taxon>
        <taxon>Bacilli</taxon>
        <taxon>Lactobacillales</taxon>
        <taxon>Enterococcaceae</taxon>
        <taxon>Enterococcus</taxon>
    </lineage>
</organism>
<proteinExistence type="predicted"/>
<keyword evidence="9" id="KW-1185">Reference proteome</keyword>
<reference evidence="7 9" key="2">
    <citation type="submission" date="2013-03" db="EMBL/GenBank/DDBJ databases">
        <title>The Genome Sequence of Enterococcus haemoperoxidus BAA-382 (PacBio/Illumina hybrid assembly).</title>
        <authorList>
            <consortium name="The Broad Institute Genomics Platform"/>
            <consortium name="The Broad Institute Genome Sequencing Center for Infectious Disease"/>
            <person name="Earl A."/>
            <person name="Russ C."/>
            <person name="Gilmore M."/>
            <person name="Surin D."/>
            <person name="Walker B."/>
            <person name="Young S."/>
            <person name="Zeng Q."/>
            <person name="Gargeya S."/>
            <person name="Fitzgerald M."/>
            <person name="Haas B."/>
            <person name="Abouelleil A."/>
            <person name="Allen A.W."/>
            <person name="Alvarado L."/>
            <person name="Arachchi H.M."/>
            <person name="Berlin A.M."/>
            <person name="Chapman S.B."/>
            <person name="Gainer-Dewar J."/>
            <person name="Goldberg J."/>
            <person name="Griggs A."/>
            <person name="Gujja S."/>
            <person name="Hansen M."/>
            <person name="Howarth C."/>
            <person name="Imamovic A."/>
            <person name="Ireland A."/>
            <person name="Larimer J."/>
            <person name="McCowan C."/>
            <person name="Murphy C."/>
            <person name="Pearson M."/>
            <person name="Poon T.W."/>
            <person name="Priest M."/>
            <person name="Roberts A."/>
            <person name="Saif S."/>
            <person name="Shea T."/>
            <person name="Sisk P."/>
            <person name="Sykes S."/>
            <person name="Wortman J."/>
            <person name="Nusbaum C."/>
            <person name="Birren B."/>
        </authorList>
    </citation>
    <scope>NUCLEOTIDE SEQUENCE [LARGE SCALE GENOMIC DNA]</scope>
    <source>
        <strain evidence="7 9">ATCC BAA-382</strain>
    </source>
</reference>
<dbReference type="SUPFAM" id="SSF46955">
    <property type="entry name" value="Putative DNA-binding domain"/>
    <property type="match status" value="1"/>
</dbReference>
<dbReference type="RefSeq" id="WP_010762618.1">
    <property type="nucleotide sequence ID" value="NZ_KB946316.1"/>
</dbReference>
<dbReference type="PANTHER" id="PTHR30204">
    <property type="entry name" value="REDOX-CYCLING DRUG-SENSING TRANSCRIPTIONAL ACTIVATOR SOXR"/>
    <property type="match status" value="1"/>
</dbReference>
<evidence type="ECO:0000256" key="1">
    <source>
        <dbReference type="ARBA" id="ARBA00022491"/>
    </source>
</evidence>
<dbReference type="EMBL" id="AJAR01000022">
    <property type="protein sequence ID" value="EOH94034.1"/>
    <property type="molecule type" value="Genomic_DNA"/>
</dbReference>
<comment type="caution">
    <text evidence="6">The sequence shown here is derived from an EMBL/GenBank/DDBJ whole genome shotgun (WGS) entry which is preliminary data.</text>
</comment>
<dbReference type="Proteomes" id="UP000014197">
    <property type="component" value="Unassembled WGS sequence"/>
</dbReference>
<evidence type="ECO:0000313" key="9">
    <source>
        <dbReference type="Proteomes" id="UP000014197"/>
    </source>
</evidence>
<dbReference type="GO" id="GO:0003700">
    <property type="term" value="F:DNA-binding transcription factor activity"/>
    <property type="evidence" value="ECO:0007669"/>
    <property type="project" value="InterPro"/>
</dbReference>
<evidence type="ECO:0000313" key="8">
    <source>
        <dbReference type="Proteomes" id="UP000013858"/>
    </source>
</evidence>
<keyword evidence="2" id="KW-0805">Transcription regulation</keyword>
<feature type="domain" description="HTH merR-type" evidence="5">
    <location>
        <begin position="1"/>
        <end position="67"/>
    </location>
</feature>
<dbReference type="Proteomes" id="UP000013858">
    <property type="component" value="Unassembled WGS sequence"/>
</dbReference>
<evidence type="ECO:0000256" key="3">
    <source>
        <dbReference type="ARBA" id="ARBA00023125"/>
    </source>
</evidence>
<dbReference type="SMART" id="SM00422">
    <property type="entry name" value="HTH_MERR"/>
    <property type="match status" value="1"/>
</dbReference>
<keyword evidence="1" id="KW-0678">Repressor</keyword>
<evidence type="ECO:0000313" key="7">
    <source>
        <dbReference type="EMBL" id="EOT63342.1"/>
    </source>
</evidence>
<dbReference type="GO" id="GO:0003677">
    <property type="term" value="F:DNA binding"/>
    <property type="evidence" value="ECO:0007669"/>
    <property type="project" value="UniProtKB-KW"/>
</dbReference>
<dbReference type="PROSITE" id="PS50937">
    <property type="entry name" value="HTH_MERR_2"/>
    <property type="match status" value="1"/>
</dbReference>
<keyword evidence="4" id="KW-0804">Transcription</keyword>
<dbReference type="STRING" id="155618.RV06_GL000382"/>
<evidence type="ECO:0000256" key="2">
    <source>
        <dbReference type="ARBA" id="ARBA00023015"/>
    </source>
</evidence>
<dbReference type="AlphaFoldDB" id="R2T1B4"/>
<evidence type="ECO:0000313" key="6">
    <source>
        <dbReference type="EMBL" id="EOH94034.1"/>
    </source>
</evidence>
<keyword evidence="3" id="KW-0238">DNA-binding</keyword>
<gene>
    <name evidence="7" type="ORF">I583_00142</name>
    <name evidence="6" type="ORF">UAW_02455</name>
</gene>
<dbReference type="Pfam" id="PF13411">
    <property type="entry name" value="MerR_1"/>
    <property type="match status" value="1"/>
</dbReference>
<dbReference type="PATRIC" id="fig|1158608.3.peg.2394"/>
<dbReference type="eggNOG" id="COG0789">
    <property type="taxonomic scope" value="Bacteria"/>
</dbReference>
<evidence type="ECO:0000259" key="5">
    <source>
        <dbReference type="PROSITE" id="PS50937"/>
    </source>
</evidence>
<protein>
    <recommendedName>
        <fullName evidence="5">HTH merR-type domain-containing protein</fullName>
    </recommendedName>
</protein>
<evidence type="ECO:0000256" key="4">
    <source>
        <dbReference type="ARBA" id="ARBA00023163"/>
    </source>
</evidence>
<dbReference type="InterPro" id="IPR009061">
    <property type="entry name" value="DNA-bd_dom_put_sf"/>
</dbReference>
<name>R2T1B4_9ENTE</name>
<sequence>MGQLAELMAISKHQIRYNEEKGLFSPAFIDDNGYHKYGMDQVYQLANILLLRNLGVSTAQIDQFMNNKDNVWAERTLKER</sequence>
<dbReference type="EMBL" id="ASVY01000001">
    <property type="protein sequence ID" value="EOT63342.1"/>
    <property type="molecule type" value="Genomic_DNA"/>
</dbReference>
<dbReference type="InterPro" id="IPR000551">
    <property type="entry name" value="MerR-type_HTH_dom"/>
</dbReference>
<dbReference type="PANTHER" id="PTHR30204:SF69">
    <property type="entry name" value="MERR-FAMILY TRANSCRIPTIONAL REGULATOR"/>
    <property type="match status" value="1"/>
</dbReference>